<dbReference type="PROSITE" id="PS50240">
    <property type="entry name" value="TRYPSIN_DOM"/>
    <property type="match status" value="1"/>
</dbReference>
<accession>A0A9N8KV23</accession>
<dbReference type="InterPro" id="IPR051487">
    <property type="entry name" value="Ser/Thr_Proteases_Immune/Dev"/>
</dbReference>
<comment type="similarity">
    <text evidence="2">Belongs to the peptidase S1 family. CLIP subfamily.</text>
</comment>
<proteinExistence type="inferred from homology"/>
<feature type="region of interest" description="Disordered" evidence="3">
    <location>
        <begin position="231"/>
        <end position="317"/>
    </location>
</feature>
<dbReference type="SMART" id="SM00020">
    <property type="entry name" value="Tryp_SPc"/>
    <property type="match status" value="1"/>
</dbReference>
<dbReference type="PANTHER" id="PTHR24256">
    <property type="entry name" value="TRYPTASE-RELATED"/>
    <property type="match status" value="1"/>
</dbReference>
<protein>
    <recommendedName>
        <fullName evidence="4">Peptidase S1 domain-containing protein</fullName>
    </recommendedName>
</protein>
<feature type="compositionally biased region" description="Low complexity" evidence="3">
    <location>
        <begin position="298"/>
        <end position="315"/>
    </location>
</feature>
<dbReference type="InterPro" id="IPR009003">
    <property type="entry name" value="Peptidase_S1_PA"/>
</dbReference>
<feature type="compositionally biased region" description="Low complexity" evidence="3">
    <location>
        <begin position="231"/>
        <end position="262"/>
    </location>
</feature>
<evidence type="ECO:0000256" key="1">
    <source>
        <dbReference type="ARBA" id="ARBA00023157"/>
    </source>
</evidence>
<dbReference type="EMBL" id="LR824009">
    <property type="protein sequence ID" value="CAD0197074.1"/>
    <property type="molecule type" value="Genomic_DNA"/>
</dbReference>
<sequence length="546" mass="59074">MPFARCRLGIQTKRELTRRAGSKLDGESSRWVHEVMLCAAVYRYPDADDVAQWFKFSASALPAETGTQSGYTDAEVGQFPFAVTLRRLLGPQLCGGVLVSLQHVLTSASCLHETKADGSQGVIDTTGYMIIAGGNNVNNVVDGDRIRLVESYTVHPDYQAGPAHLNDIAIIRLMNPFTSTINLQALSLPAISESAEESGTACTLSGWVQGVDGNVDPVLKFATKTFLAQSTCSVVPTTPAPSTTMTTQSTTEAPSSTSESAPGDNEGGDNLPGDNEGGDNLPGDNEGGDNLPGDNEGGDNQQGDNQQGDNQQGGQSPQFFDEAAAIPTTVCVPATAGCAVLDGSPLVCDQRLVGILFYSNQCAATTHPEVFARVSQYSKWISEVTDWERRRMYAAPQCIALNKTYRIISGCLNPTLLNKFSLWLALLYLTLEEKSHARSQKTSRNQTHDIGHPLCNTKAYTRLDLRAKRATSDVHWLQTKLQLKLGARSGQISIYHLPLCPTSETSAAWNSLQWPVWKAFNRLRIQVGRCKQNMAILGIQTSLTSS</sequence>
<feature type="domain" description="Peptidase S1" evidence="4">
    <location>
        <begin position="67"/>
        <end position="386"/>
    </location>
</feature>
<name>A0A9N8KV23_CHRIL</name>
<dbReference type="AlphaFoldDB" id="A0A9N8KV23"/>
<dbReference type="OrthoDB" id="8189841at2759"/>
<dbReference type="Proteomes" id="UP001154114">
    <property type="component" value="Chromosome 6"/>
</dbReference>
<evidence type="ECO:0000259" key="4">
    <source>
        <dbReference type="PROSITE" id="PS50240"/>
    </source>
</evidence>
<organism evidence="5 6">
    <name type="scientific">Chrysodeixis includens</name>
    <name type="common">Soybean looper</name>
    <name type="synonym">Pseudoplusia includens</name>
    <dbReference type="NCBI Taxonomy" id="689277"/>
    <lineage>
        <taxon>Eukaryota</taxon>
        <taxon>Metazoa</taxon>
        <taxon>Ecdysozoa</taxon>
        <taxon>Arthropoda</taxon>
        <taxon>Hexapoda</taxon>
        <taxon>Insecta</taxon>
        <taxon>Pterygota</taxon>
        <taxon>Neoptera</taxon>
        <taxon>Endopterygota</taxon>
        <taxon>Lepidoptera</taxon>
        <taxon>Glossata</taxon>
        <taxon>Ditrysia</taxon>
        <taxon>Noctuoidea</taxon>
        <taxon>Noctuidae</taxon>
        <taxon>Plusiinae</taxon>
        <taxon>Chrysodeixis</taxon>
    </lineage>
</organism>
<dbReference type="SUPFAM" id="SSF50494">
    <property type="entry name" value="Trypsin-like serine proteases"/>
    <property type="match status" value="1"/>
</dbReference>
<dbReference type="Gene3D" id="2.40.10.10">
    <property type="entry name" value="Trypsin-like serine proteases"/>
    <property type="match status" value="2"/>
</dbReference>
<keyword evidence="6" id="KW-1185">Reference proteome</keyword>
<reference evidence="5" key="1">
    <citation type="submission" date="2021-12" db="EMBL/GenBank/DDBJ databases">
        <authorList>
            <person name="King R."/>
        </authorList>
    </citation>
    <scope>NUCLEOTIDE SEQUENCE</scope>
</reference>
<evidence type="ECO:0000256" key="2">
    <source>
        <dbReference type="ARBA" id="ARBA00024195"/>
    </source>
</evidence>
<dbReference type="InterPro" id="IPR001254">
    <property type="entry name" value="Trypsin_dom"/>
</dbReference>
<dbReference type="InterPro" id="IPR043504">
    <property type="entry name" value="Peptidase_S1_PA_chymotrypsin"/>
</dbReference>
<dbReference type="GO" id="GO:0004252">
    <property type="term" value="F:serine-type endopeptidase activity"/>
    <property type="evidence" value="ECO:0007669"/>
    <property type="project" value="InterPro"/>
</dbReference>
<dbReference type="GO" id="GO:0006508">
    <property type="term" value="P:proteolysis"/>
    <property type="evidence" value="ECO:0007669"/>
    <property type="project" value="InterPro"/>
</dbReference>
<evidence type="ECO:0000256" key="3">
    <source>
        <dbReference type="SAM" id="MobiDB-lite"/>
    </source>
</evidence>
<dbReference type="Pfam" id="PF00089">
    <property type="entry name" value="Trypsin"/>
    <property type="match status" value="2"/>
</dbReference>
<evidence type="ECO:0000313" key="5">
    <source>
        <dbReference type="EMBL" id="CAD0197074.1"/>
    </source>
</evidence>
<keyword evidence="1" id="KW-1015">Disulfide bond</keyword>
<gene>
    <name evidence="5" type="ORF">CINC_LOCUS11361</name>
</gene>
<evidence type="ECO:0000313" key="6">
    <source>
        <dbReference type="Proteomes" id="UP001154114"/>
    </source>
</evidence>